<evidence type="ECO:0000313" key="2">
    <source>
        <dbReference type="Proteomes" id="UP001150581"/>
    </source>
</evidence>
<proteinExistence type="predicted"/>
<keyword evidence="2" id="KW-1185">Reference proteome</keyword>
<comment type="caution">
    <text evidence="1">The sequence shown here is derived from an EMBL/GenBank/DDBJ whole genome shotgun (WGS) entry which is preliminary data.</text>
</comment>
<reference evidence="1" key="1">
    <citation type="submission" date="2022-07" db="EMBL/GenBank/DDBJ databases">
        <title>Phylogenomic reconstructions and comparative analyses of Kickxellomycotina fungi.</title>
        <authorList>
            <person name="Reynolds N.K."/>
            <person name="Stajich J.E."/>
            <person name="Barry K."/>
            <person name="Grigoriev I.V."/>
            <person name="Crous P."/>
            <person name="Smith M.E."/>
        </authorList>
    </citation>
    <scope>NUCLEOTIDE SEQUENCE</scope>
    <source>
        <strain evidence="1">Benny 63K</strain>
    </source>
</reference>
<protein>
    <submittedName>
        <fullName evidence="1">Uncharacterized protein</fullName>
    </submittedName>
</protein>
<accession>A0ACC1IEG3</accession>
<name>A0ACC1IEG3_9FUNG</name>
<dbReference type="EMBL" id="JANBPG010001144">
    <property type="protein sequence ID" value="KAJ1891516.1"/>
    <property type="molecule type" value="Genomic_DNA"/>
</dbReference>
<evidence type="ECO:0000313" key="1">
    <source>
        <dbReference type="EMBL" id="KAJ1891516.1"/>
    </source>
</evidence>
<organism evidence="1 2">
    <name type="scientific">Kickxella alabastrina</name>
    <dbReference type="NCBI Taxonomy" id="61397"/>
    <lineage>
        <taxon>Eukaryota</taxon>
        <taxon>Fungi</taxon>
        <taxon>Fungi incertae sedis</taxon>
        <taxon>Zoopagomycota</taxon>
        <taxon>Kickxellomycotina</taxon>
        <taxon>Kickxellomycetes</taxon>
        <taxon>Kickxellales</taxon>
        <taxon>Kickxellaceae</taxon>
        <taxon>Kickxella</taxon>
    </lineage>
</organism>
<gene>
    <name evidence="1" type="ORF">LPJ66_006877</name>
</gene>
<sequence>MLDIARPIPQGNSIWAQTLQWFQTTFSISSSPSAVHLCHGICSVLDKGPLEDTLKVFARFMEDNPREVVTFIIENVGEFNAEEIVPSFVAAQLDRYAFVPSFAPKPEKAAYEWPTLAEMIERDQRLVVFIDNKADTERVPYILPEWEYMMEIPYANISPVSQFGCDQERPRDGVPRDLLVVNHFVYNRLTIGKTNIDSPLSAWQVEEQGYNSLESLLKHVDTCKNTWGDRVPNYIVLDYYNIGNDSLFKVVDQINGF</sequence>
<dbReference type="Proteomes" id="UP001150581">
    <property type="component" value="Unassembled WGS sequence"/>
</dbReference>